<reference evidence="1 2" key="1">
    <citation type="journal article" date="2012" name="PLoS ONE">
        <title>Genome sequence and transcriptome analysis of the radioresistant bacterium Deinococcus gobiensis: insights into the extreme environmental adaptations.</title>
        <authorList>
            <person name="Yuan M."/>
            <person name="Chen M."/>
            <person name="Zhang W."/>
            <person name="Lu W."/>
            <person name="Wang J."/>
            <person name="Yang M."/>
            <person name="Zhao P."/>
            <person name="Tang R."/>
            <person name="Li X."/>
            <person name="Hao Y."/>
            <person name="Zhou Z."/>
            <person name="Zhan Y."/>
            <person name="Yu H."/>
            <person name="Teng C."/>
            <person name="Yan Y."/>
            <person name="Ping S."/>
            <person name="Wang Y."/>
            <person name="Lin M."/>
        </authorList>
    </citation>
    <scope>NUCLEOTIDE SEQUENCE [LARGE SCALE GENOMIC DNA]</scope>
    <source>
        <strain evidence="2">DSM 21396 / JCM 16679 / CGMCC 1.7299 / I-0</strain>
        <plasmid evidence="1">P2</plasmid>
    </source>
</reference>
<gene>
    <name evidence="1" type="ordered locus">DGo_PB0498</name>
</gene>
<protein>
    <submittedName>
        <fullName evidence="1">Uncharacterized protein</fullName>
    </submittedName>
</protein>
<dbReference type="OrthoDB" id="72839at2"/>
<evidence type="ECO:0000313" key="2">
    <source>
        <dbReference type="Proteomes" id="UP000007575"/>
    </source>
</evidence>
<dbReference type="AlphaFoldDB" id="H8H2M0"/>
<evidence type="ECO:0000313" key="1">
    <source>
        <dbReference type="EMBL" id="AFD27767.1"/>
    </source>
</evidence>
<accession>H8H2M0</accession>
<proteinExistence type="predicted"/>
<dbReference type="EMBL" id="CP002193">
    <property type="protein sequence ID" value="AFD27767.1"/>
    <property type="molecule type" value="Genomic_DNA"/>
</dbReference>
<sequence>MTSPVSLHFEPPEPSGDRDWPPYVRLTYGRYESHYTGGKDFEESPYPMLWVGWLIRYAHHMVSLLHDGLDRLSDEAVLAAATLKDLAEDLGVKNDTDEATMLLLEAQEQLLARMRACHLPTHPDVYSAADAATVLDRWEPELQTVKTHTAHILQMYLDDVRGVLKRLKVEHVRRSPAVDVQTPEEVQAATITQLRALLAQLEAGAFAVREVRTTQRGWLEEIVIQGRHTPVERTES</sequence>
<dbReference type="KEGG" id="dgo:DGo_PB0498"/>
<keyword evidence="2" id="KW-1185">Reference proteome</keyword>
<organism evidence="1 2">
    <name type="scientific">Deinococcus gobiensis (strain DSM 21396 / JCM 16679 / CGMCC 1.7299 / I-0)</name>
    <dbReference type="NCBI Taxonomy" id="745776"/>
    <lineage>
        <taxon>Bacteria</taxon>
        <taxon>Thermotogati</taxon>
        <taxon>Deinococcota</taxon>
        <taxon>Deinococci</taxon>
        <taxon>Deinococcales</taxon>
        <taxon>Deinococcaceae</taxon>
        <taxon>Deinococcus</taxon>
    </lineage>
</organism>
<dbReference type="Proteomes" id="UP000007575">
    <property type="component" value="Plasmid P2"/>
</dbReference>
<keyword evidence="1" id="KW-0614">Plasmid</keyword>
<geneLocation type="plasmid" evidence="1 2">
    <name>P2</name>
</geneLocation>
<dbReference type="PATRIC" id="fig|745776.4.peg.3783"/>
<dbReference type="RefSeq" id="WP_014686859.1">
    <property type="nucleotide sequence ID" value="NC_017791.1"/>
</dbReference>
<name>H8H2M0_DEIGI</name>
<dbReference type="HOGENOM" id="CLU_1173884_0_0_0"/>